<dbReference type="PATRIC" id="fig|931276.5.peg.4708"/>
<dbReference type="Pfam" id="PF02645">
    <property type="entry name" value="DegV"/>
    <property type="match status" value="1"/>
</dbReference>
<evidence type="ECO:0000313" key="3">
    <source>
        <dbReference type="Proteomes" id="UP000011728"/>
    </source>
</evidence>
<dbReference type="Proteomes" id="UP000011728">
    <property type="component" value="Chromosome"/>
</dbReference>
<dbReference type="NCBIfam" id="TIGR00762">
    <property type="entry name" value="DegV"/>
    <property type="match status" value="1"/>
</dbReference>
<dbReference type="PROSITE" id="PS51482">
    <property type="entry name" value="DEGV"/>
    <property type="match status" value="1"/>
</dbReference>
<dbReference type="KEGG" id="csr:Cspa_c46710"/>
<dbReference type="eggNOG" id="COG1307">
    <property type="taxonomic scope" value="Bacteria"/>
</dbReference>
<keyword evidence="1" id="KW-0446">Lipid-binding</keyword>
<reference evidence="2 3" key="1">
    <citation type="submission" date="2013-02" db="EMBL/GenBank/DDBJ databases">
        <title>Genome sequence of Clostridium saccharoperbutylacetonicum N1-4(HMT).</title>
        <authorList>
            <person name="Poehlein A."/>
            <person name="Daniel R."/>
        </authorList>
    </citation>
    <scope>NUCLEOTIDE SEQUENCE [LARGE SCALE GENOMIC DNA]</scope>
    <source>
        <strain evidence="3">N1-4(HMT)</strain>
    </source>
</reference>
<dbReference type="InterPro" id="IPR043168">
    <property type="entry name" value="DegV_C"/>
</dbReference>
<dbReference type="PANTHER" id="PTHR33434:SF2">
    <property type="entry name" value="FATTY ACID-BINDING PROTEIN TM_1468"/>
    <property type="match status" value="1"/>
</dbReference>
<gene>
    <name evidence="2" type="ORF">Cspa_c46710</name>
</gene>
<dbReference type="HOGENOM" id="CLU_048251_2_1_9"/>
<evidence type="ECO:0000313" key="2">
    <source>
        <dbReference type="EMBL" id="AGF58424.1"/>
    </source>
</evidence>
<dbReference type="RefSeq" id="WP_015394735.1">
    <property type="nucleotide sequence ID" value="NC_020291.1"/>
</dbReference>
<proteinExistence type="predicted"/>
<dbReference type="GO" id="GO:0008289">
    <property type="term" value="F:lipid binding"/>
    <property type="evidence" value="ECO:0007669"/>
    <property type="project" value="UniProtKB-KW"/>
</dbReference>
<accession>M1MKF9</accession>
<dbReference type="Gene3D" id="3.40.50.10440">
    <property type="entry name" value="Dihydroxyacetone kinase, domain 1"/>
    <property type="match status" value="1"/>
</dbReference>
<dbReference type="OrthoDB" id="2138472at2"/>
<dbReference type="Gene3D" id="2.20.28.50">
    <property type="entry name" value="degv family protein"/>
    <property type="match status" value="1"/>
</dbReference>
<dbReference type="EMBL" id="CP004121">
    <property type="protein sequence ID" value="AGF58424.1"/>
    <property type="molecule type" value="Genomic_DNA"/>
</dbReference>
<dbReference type="InterPro" id="IPR003797">
    <property type="entry name" value="DegV"/>
</dbReference>
<dbReference type="AlphaFoldDB" id="M1MKF9"/>
<dbReference type="PANTHER" id="PTHR33434">
    <property type="entry name" value="DEGV DOMAIN-CONTAINING PROTEIN DR_1986-RELATED"/>
    <property type="match status" value="1"/>
</dbReference>
<dbReference type="SUPFAM" id="SSF82549">
    <property type="entry name" value="DAK1/DegV-like"/>
    <property type="match status" value="1"/>
</dbReference>
<sequence length="279" mass="31401">MNSKIIVDSCVDFNSEAFGNEEEYMERVPFKILIDDEEIIDRNLDINSLLQKMKSSKNKIGTACPSPNDFLEALKKCKNNFIVTISSKLSGSYNSALLAKEMLKEELPDSFVHVFDTQSAVSGPDLVVLKIKQLIEEKASNEEIVEKVTKYIDEMRTLFVLERLDNLAKNGRISNAKALMGTLLQVIPIMSDNGSGEIILREQVRGKKKAFNRLVEMIGEETNDFKNKVIGIGHVNAREKAERFKEEISNRYNFKDIIIFESGGLSTVYADDGGIVICF</sequence>
<evidence type="ECO:0000256" key="1">
    <source>
        <dbReference type="ARBA" id="ARBA00023121"/>
    </source>
</evidence>
<keyword evidence="3" id="KW-1185">Reference proteome</keyword>
<dbReference type="Gene3D" id="3.30.1180.10">
    <property type="match status" value="1"/>
</dbReference>
<protein>
    <submittedName>
        <fullName evidence="2">DegV family protein</fullName>
    </submittedName>
</protein>
<dbReference type="InterPro" id="IPR050270">
    <property type="entry name" value="DegV_domain_contain"/>
</dbReference>
<name>M1MKF9_9CLOT</name>
<dbReference type="STRING" id="36745.CLSAP_44410"/>
<organism evidence="2 3">
    <name type="scientific">Clostridium saccharoperbutylacetonicum N1-4(HMT)</name>
    <dbReference type="NCBI Taxonomy" id="931276"/>
    <lineage>
        <taxon>Bacteria</taxon>
        <taxon>Bacillati</taxon>
        <taxon>Bacillota</taxon>
        <taxon>Clostridia</taxon>
        <taxon>Eubacteriales</taxon>
        <taxon>Clostridiaceae</taxon>
        <taxon>Clostridium</taxon>
    </lineage>
</organism>